<dbReference type="AlphaFoldDB" id="A0A0F7ZG09"/>
<keyword evidence="2" id="KW-1185">Reference proteome</keyword>
<reference evidence="1 2" key="1">
    <citation type="journal article" date="2014" name="Genome Biol. Evol.">
        <title>Comparative genomics and transcriptomics analyses reveal divergent lifestyle features of nematode endoparasitic fungus Hirsutella minnesotensis.</title>
        <authorList>
            <person name="Lai Y."/>
            <person name="Liu K."/>
            <person name="Zhang X."/>
            <person name="Zhang X."/>
            <person name="Li K."/>
            <person name="Wang N."/>
            <person name="Shu C."/>
            <person name="Wu Y."/>
            <person name="Wang C."/>
            <person name="Bushley K.E."/>
            <person name="Xiang M."/>
            <person name="Liu X."/>
        </authorList>
    </citation>
    <scope>NUCLEOTIDE SEQUENCE [LARGE SCALE GENOMIC DNA]</scope>
    <source>
        <strain evidence="1 2">3608</strain>
    </source>
</reference>
<dbReference type="EMBL" id="KQ030651">
    <property type="protein sequence ID" value="KJZ70071.1"/>
    <property type="molecule type" value="Genomic_DNA"/>
</dbReference>
<evidence type="ECO:0000313" key="2">
    <source>
        <dbReference type="Proteomes" id="UP000054481"/>
    </source>
</evidence>
<dbReference type="OrthoDB" id="4766886at2759"/>
<accession>A0A0F7ZG09</accession>
<dbReference type="Proteomes" id="UP000054481">
    <property type="component" value="Unassembled WGS sequence"/>
</dbReference>
<evidence type="ECO:0000313" key="1">
    <source>
        <dbReference type="EMBL" id="KJZ70071.1"/>
    </source>
</evidence>
<gene>
    <name evidence="1" type="ORF">HIM_10532</name>
</gene>
<sequence length="329" mass="37010">MTSHTLLRLLAGAPGLPGPYLQENLGAYRCLDRLKAERNEIILAVGGFMKRDFFKSRPSQLKDHAVALWQVDDCTVVLDCEMHLQPEGTAPKIRGGPTPGHCRYHCVNTSLGTYWLALRFYCDVLSVFSDIVLIFVADFEGMSRVISFLCFWMSCAKAKHFPKRSQIILIADEATTREGFDEFELLTTMLSHLRTTEPGTPYSAAGVRQIIRQCFSCVLVRRCSELGPYAWQREMIQTRHDSQLKHVPPARKGALLKTAIALHAARPCVEFDPILCSSTQRVSRNFERNLVEFIEASRDTDVNAISIIASALVMHAFTPEMPMRTASEI</sequence>
<protein>
    <submittedName>
        <fullName evidence="1">Uncharacterized protein</fullName>
    </submittedName>
</protein>
<proteinExistence type="predicted"/>
<organism evidence="1 2">
    <name type="scientific">Hirsutella minnesotensis 3608</name>
    <dbReference type="NCBI Taxonomy" id="1043627"/>
    <lineage>
        <taxon>Eukaryota</taxon>
        <taxon>Fungi</taxon>
        <taxon>Dikarya</taxon>
        <taxon>Ascomycota</taxon>
        <taxon>Pezizomycotina</taxon>
        <taxon>Sordariomycetes</taxon>
        <taxon>Hypocreomycetidae</taxon>
        <taxon>Hypocreales</taxon>
        <taxon>Ophiocordycipitaceae</taxon>
        <taxon>Hirsutella</taxon>
    </lineage>
</organism>
<name>A0A0F7ZG09_9HYPO</name>